<comment type="caution">
    <text evidence="1">The sequence shown here is derived from an EMBL/GenBank/DDBJ whole genome shotgun (WGS) entry which is preliminary data.</text>
</comment>
<dbReference type="EMBL" id="PKPP01000339">
    <property type="protein sequence ID" value="PWA94033.1"/>
    <property type="molecule type" value="Genomic_DNA"/>
</dbReference>
<dbReference type="PANTHER" id="PTHR33148">
    <property type="entry name" value="PLASTID MOVEMENT IMPAIRED PROTEIN-RELATED"/>
    <property type="match status" value="1"/>
</dbReference>
<sequence>MGNCLFGGLSDHDPIIKVINSAGGIMEFYTPVTAESITDEFPGHAIFRGHDLFWKPVPHHEFLVAGNSYYLLPLDKKRGTKLGHVRSNSLPTNTPAPYRMSFDSRRMFKRSYTEANGSSLRNSNSGGFWKVKLVISPEQLLEILSQDGKTQELIENVRTVAKCGNESLVSYLEDLIALLPSEQDVVAGKGSQAKWTVAKPLVVGLQAVAVNGKDRLQTRRRQGRDGKEAMV</sequence>
<dbReference type="AlphaFoldDB" id="A0A2U1Q7U1"/>
<dbReference type="STRING" id="35608.A0A2U1Q7U1"/>
<protein>
    <submittedName>
        <fullName evidence="1">Uncharacterized protein</fullName>
    </submittedName>
</protein>
<organism evidence="1 2">
    <name type="scientific">Artemisia annua</name>
    <name type="common">Sweet wormwood</name>
    <dbReference type="NCBI Taxonomy" id="35608"/>
    <lineage>
        <taxon>Eukaryota</taxon>
        <taxon>Viridiplantae</taxon>
        <taxon>Streptophyta</taxon>
        <taxon>Embryophyta</taxon>
        <taxon>Tracheophyta</taxon>
        <taxon>Spermatophyta</taxon>
        <taxon>Magnoliopsida</taxon>
        <taxon>eudicotyledons</taxon>
        <taxon>Gunneridae</taxon>
        <taxon>Pentapetalae</taxon>
        <taxon>asterids</taxon>
        <taxon>campanulids</taxon>
        <taxon>Asterales</taxon>
        <taxon>Asteraceae</taxon>
        <taxon>Asteroideae</taxon>
        <taxon>Anthemideae</taxon>
        <taxon>Artemisiinae</taxon>
        <taxon>Artemisia</taxon>
    </lineage>
</organism>
<reference evidence="1 2" key="1">
    <citation type="journal article" date="2018" name="Mol. Plant">
        <title>The genome of Artemisia annua provides insight into the evolution of Asteraceae family and artemisinin biosynthesis.</title>
        <authorList>
            <person name="Shen Q."/>
            <person name="Zhang L."/>
            <person name="Liao Z."/>
            <person name="Wang S."/>
            <person name="Yan T."/>
            <person name="Shi P."/>
            <person name="Liu M."/>
            <person name="Fu X."/>
            <person name="Pan Q."/>
            <person name="Wang Y."/>
            <person name="Lv Z."/>
            <person name="Lu X."/>
            <person name="Zhang F."/>
            <person name="Jiang W."/>
            <person name="Ma Y."/>
            <person name="Chen M."/>
            <person name="Hao X."/>
            <person name="Li L."/>
            <person name="Tang Y."/>
            <person name="Lv G."/>
            <person name="Zhou Y."/>
            <person name="Sun X."/>
            <person name="Brodelius P.E."/>
            <person name="Rose J.K.C."/>
            <person name="Tang K."/>
        </authorList>
    </citation>
    <scope>NUCLEOTIDE SEQUENCE [LARGE SCALE GENOMIC DNA]</scope>
    <source>
        <strain evidence="2">cv. Huhao1</strain>
        <tissue evidence="1">Leaf</tissue>
    </source>
</reference>
<dbReference type="Pfam" id="PF14009">
    <property type="entry name" value="PADRE"/>
    <property type="match status" value="1"/>
</dbReference>
<name>A0A2U1Q7U1_ARTAN</name>
<proteinExistence type="predicted"/>
<dbReference type="InterPro" id="IPR025322">
    <property type="entry name" value="PADRE_dom"/>
</dbReference>
<evidence type="ECO:0000313" key="2">
    <source>
        <dbReference type="Proteomes" id="UP000245207"/>
    </source>
</evidence>
<evidence type="ECO:0000313" key="1">
    <source>
        <dbReference type="EMBL" id="PWA94033.1"/>
    </source>
</evidence>
<dbReference type="PANTHER" id="PTHR33148:SF48">
    <property type="entry name" value="DUF4228 DOMAIN PROTEIN"/>
    <property type="match status" value="1"/>
</dbReference>
<keyword evidence="2" id="KW-1185">Reference proteome</keyword>
<gene>
    <name evidence="1" type="ORF">CTI12_AA018810</name>
</gene>
<accession>A0A2U1Q7U1</accession>
<dbReference type="Proteomes" id="UP000245207">
    <property type="component" value="Unassembled WGS sequence"/>
</dbReference>
<dbReference type="OrthoDB" id="1406886at2759"/>